<gene>
    <name evidence="1" type="ORF">TCM_008738</name>
</gene>
<dbReference type="EMBL" id="CM001880">
    <property type="protein sequence ID" value="EOX99800.1"/>
    <property type="molecule type" value="Genomic_DNA"/>
</dbReference>
<protein>
    <submittedName>
        <fullName evidence="1">Uncharacterized protein</fullName>
    </submittedName>
</protein>
<dbReference type="AlphaFoldDB" id="A0A061E4B1"/>
<evidence type="ECO:0000313" key="2">
    <source>
        <dbReference type="Proteomes" id="UP000026915"/>
    </source>
</evidence>
<dbReference type="Proteomes" id="UP000026915">
    <property type="component" value="Chromosome 2"/>
</dbReference>
<dbReference type="Gramene" id="EOX99800">
    <property type="protein sequence ID" value="EOX99800"/>
    <property type="gene ID" value="TCM_008738"/>
</dbReference>
<keyword evidence="2" id="KW-1185">Reference proteome</keyword>
<name>A0A061E4B1_THECC</name>
<dbReference type="InParanoid" id="A0A061E4B1"/>
<proteinExistence type="predicted"/>
<evidence type="ECO:0000313" key="1">
    <source>
        <dbReference type="EMBL" id="EOX99800.1"/>
    </source>
</evidence>
<sequence length="96" mass="10116">MLLTKTTKGFVNKGEVGGAEMSKLWVIGDNSGKTVFRGKKAVAKVGGHFNQGFVTKVIRPSLPTSFGCPLGELFVIATSHVGPPVLLLQPIAHSNV</sequence>
<accession>A0A061E4B1</accession>
<dbReference type="HOGENOM" id="CLU_2363856_0_0_1"/>
<reference evidence="1 2" key="1">
    <citation type="journal article" date="2013" name="Genome Biol.">
        <title>The genome sequence of the most widely cultivated cacao type and its use to identify candidate genes regulating pod color.</title>
        <authorList>
            <person name="Motamayor J.C."/>
            <person name="Mockaitis K."/>
            <person name="Schmutz J."/>
            <person name="Haiminen N."/>
            <person name="Iii D.L."/>
            <person name="Cornejo O."/>
            <person name="Findley S.D."/>
            <person name="Zheng P."/>
            <person name="Utro F."/>
            <person name="Royaert S."/>
            <person name="Saski C."/>
            <person name="Jenkins J."/>
            <person name="Podicheti R."/>
            <person name="Zhao M."/>
            <person name="Scheffler B.E."/>
            <person name="Stack J.C."/>
            <person name="Feltus F.A."/>
            <person name="Mustiga G.M."/>
            <person name="Amores F."/>
            <person name="Phillips W."/>
            <person name="Marelli J.P."/>
            <person name="May G.D."/>
            <person name="Shapiro H."/>
            <person name="Ma J."/>
            <person name="Bustamante C.D."/>
            <person name="Schnell R.J."/>
            <person name="Main D."/>
            <person name="Gilbert D."/>
            <person name="Parida L."/>
            <person name="Kuhn D.N."/>
        </authorList>
    </citation>
    <scope>NUCLEOTIDE SEQUENCE [LARGE SCALE GENOMIC DNA]</scope>
    <source>
        <strain evidence="2">cv. Matina 1-6</strain>
    </source>
</reference>
<organism evidence="1 2">
    <name type="scientific">Theobroma cacao</name>
    <name type="common">Cacao</name>
    <name type="synonym">Cocoa</name>
    <dbReference type="NCBI Taxonomy" id="3641"/>
    <lineage>
        <taxon>Eukaryota</taxon>
        <taxon>Viridiplantae</taxon>
        <taxon>Streptophyta</taxon>
        <taxon>Embryophyta</taxon>
        <taxon>Tracheophyta</taxon>
        <taxon>Spermatophyta</taxon>
        <taxon>Magnoliopsida</taxon>
        <taxon>eudicotyledons</taxon>
        <taxon>Gunneridae</taxon>
        <taxon>Pentapetalae</taxon>
        <taxon>rosids</taxon>
        <taxon>malvids</taxon>
        <taxon>Malvales</taxon>
        <taxon>Malvaceae</taxon>
        <taxon>Byttnerioideae</taxon>
        <taxon>Theobroma</taxon>
    </lineage>
</organism>